<dbReference type="PANTHER" id="PTHR43007">
    <property type="entry name" value="2-PHOSPHO-L-LACTATE TRANSFERASE"/>
    <property type="match status" value="1"/>
</dbReference>
<dbReference type="Gene3D" id="1.10.8.240">
    <property type="entry name" value="CofD-like domain"/>
    <property type="match status" value="1"/>
</dbReference>
<evidence type="ECO:0000313" key="3">
    <source>
        <dbReference type="EMBL" id="MFC7404545.1"/>
    </source>
</evidence>
<dbReference type="GO" id="GO:0043743">
    <property type="term" value="F:LPPG:FO 2-phospho-L-lactate transferase activity"/>
    <property type="evidence" value="ECO:0007669"/>
    <property type="project" value="UniProtKB-EC"/>
</dbReference>
<dbReference type="HAMAP" id="MF_01257">
    <property type="entry name" value="CofD"/>
    <property type="match status" value="1"/>
</dbReference>
<dbReference type="Proteomes" id="UP001596455">
    <property type="component" value="Unassembled WGS sequence"/>
</dbReference>
<dbReference type="RefSeq" id="WP_382392041.1">
    <property type="nucleotide sequence ID" value="NZ_JBHTCQ010000001.1"/>
</dbReference>
<gene>
    <name evidence="3" type="primary">cofD</name>
    <name evidence="3" type="ORF">ACFQQL_05450</name>
</gene>
<proteinExistence type="inferred from homology"/>
<keyword evidence="4" id="KW-1185">Reference proteome</keyword>
<dbReference type="Pfam" id="PF01933">
    <property type="entry name" value="CofD"/>
    <property type="match status" value="1"/>
</dbReference>
<evidence type="ECO:0000313" key="4">
    <source>
        <dbReference type="Proteomes" id="UP001596455"/>
    </source>
</evidence>
<dbReference type="InterPro" id="IPR002882">
    <property type="entry name" value="CofD"/>
</dbReference>
<dbReference type="InterPro" id="IPR038136">
    <property type="entry name" value="CofD-like_dom_sf"/>
</dbReference>
<dbReference type="CDD" id="cd07186">
    <property type="entry name" value="CofD_like"/>
    <property type="match status" value="1"/>
</dbReference>
<protein>
    <submittedName>
        <fullName evidence="3">2-phospho-L-lactate transferase</fullName>
        <ecNumber evidence="3">2.7.8.28</ecNumber>
    </submittedName>
</protein>
<reference evidence="4" key="1">
    <citation type="journal article" date="2019" name="Int. J. Syst. Evol. Microbiol.">
        <title>The Global Catalogue of Microorganisms (GCM) 10K type strain sequencing project: providing services to taxonomists for standard genome sequencing and annotation.</title>
        <authorList>
            <consortium name="The Broad Institute Genomics Platform"/>
            <consortium name="The Broad Institute Genome Sequencing Center for Infectious Disease"/>
            <person name="Wu L."/>
            <person name="Ma J."/>
        </authorList>
    </citation>
    <scope>NUCLEOTIDE SEQUENCE [LARGE SCALE GENOMIC DNA]</scope>
    <source>
        <strain evidence="4">JCM 1490</strain>
    </source>
</reference>
<dbReference type="Gene3D" id="3.40.50.10680">
    <property type="entry name" value="CofD-like domains"/>
    <property type="match status" value="1"/>
</dbReference>
<dbReference type="EMBL" id="JBHTCQ010000001">
    <property type="protein sequence ID" value="MFC7404545.1"/>
    <property type="molecule type" value="Genomic_DNA"/>
</dbReference>
<sequence>MHFSPSVTLLAGGVGGAKLAQGLAGALQRPEDLTVVVNTGDDDVIYGLDVSPDLDTVMYTLAGLANPETGWGVADDTFTTLDAMAALGEDTWFRIGDRDLATNVLRTARRRSGATLSEVTAELCRGLGVRPRLLPMTDQRVATVVTTPDGRLDFQEYFVARRHADRVLGVSYDGVSESRPAPGVLETLGEADVVVLAPSNPYLSIGPILAVPGVREALAATTARKTAVSPIVGGRALKGPAAAILEAMGHEVSALGVARMWAGVVDELVLDVADAALAPAVEEVGLSVVVTRTVMSGAEDRVRLARELLER</sequence>
<accession>A0ABW2Q524</accession>
<organism evidence="3 4">
    <name type="scientific">Georgenia alba</name>
    <dbReference type="NCBI Taxonomy" id="2233858"/>
    <lineage>
        <taxon>Bacteria</taxon>
        <taxon>Bacillati</taxon>
        <taxon>Actinomycetota</taxon>
        <taxon>Actinomycetes</taxon>
        <taxon>Micrococcales</taxon>
        <taxon>Bogoriellaceae</taxon>
        <taxon>Georgenia</taxon>
    </lineage>
</organism>
<dbReference type="PANTHER" id="PTHR43007:SF1">
    <property type="entry name" value="2-PHOSPHO-L-LACTATE TRANSFERASE"/>
    <property type="match status" value="1"/>
</dbReference>
<name>A0ABW2Q524_9MICO</name>
<dbReference type="EC" id="2.7.8.28" evidence="3"/>
<keyword evidence="1 3" id="KW-0808">Transferase</keyword>
<dbReference type="InterPro" id="IPR010115">
    <property type="entry name" value="FbiA/CofD"/>
</dbReference>
<dbReference type="NCBIfam" id="TIGR01819">
    <property type="entry name" value="F420_cofD"/>
    <property type="match status" value="1"/>
</dbReference>
<evidence type="ECO:0000256" key="2">
    <source>
        <dbReference type="ARBA" id="ARBA00022842"/>
    </source>
</evidence>
<dbReference type="SUPFAM" id="SSF142338">
    <property type="entry name" value="CofD-like"/>
    <property type="match status" value="1"/>
</dbReference>
<evidence type="ECO:0000256" key="1">
    <source>
        <dbReference type="ARBA" id="ARBA00022679"/>
    </source>
</evidence>
<comment type="caution">
    <text evidence="3">The sequence shown here is derived from an EMBL/GenBank/DDBJ whole genome shotgun (WGS) entry which is preliminary data.</text>
</comment>
<keyword evidence="2" id="KW-0460">Magnesium</keyword>